<reference evidence="7" key="1">
    <citation type="journal article" date="2011" name="Nature">
        <title>Genome sequence and analysis of the tuber crop potato.</title>
        <authorList>
            <consortium name="The Potato Genome Sequencing Consortium"/>
        </authorList>
    </citation>
    <scope>NUCLEOTIDE SEQUENCE [LARGE SCALE GENOMIC DNA]</scope>
    <source>
        <strain evidence="7">cv. DM1-3 516 R44</strain>
    </source>
</reference>
<dbReference type="HOGENOM" id="CLU_032616_4_0_1"/>
<dbReference type="EnsemblPlants" id="PGSC0003DMT400094882">
    <property type="protein sequence ID" value="PGSC0003DMT400094882"/>
    <property type="gene ID" value="PGSC0003DMG400044453"/>
</dbReference>
<evidence type="ECO:0000256" key="5">
    <source>
        <dbReference type="ARBA" id="ARBA00022840"/>
    </source>
</evidence>
<dbReference type="GO" id="GO:0052381">
    <property type="term" value="F:tRNA dimethylallyltransferase activity"/>
    <property type="evidence" value="ECO:0000318"/>
    <property type="project" value="GO_Central"/>
</dbReference>
<reference evidence="6" key="2">
    <citation type="submission" date="2015-06" db="UniProtKB">
        <authorList>
            <consortium name="EnsemblPlants"/>
        </authorList>
    </citation>
    <scope>IDENTIFICATION</scope>
    <source>
        <strain evidence="6">DM1-3 516 R44</strain>
    </source>
</reference>
<dbReference type="eggNOG" id="KOG1384">
    <property type="taxonomic scope" value="Eukaryota"/>
</dbReference>
<dbReference type="GO" id="GO:0009691">
    <property type="term" value="P:cytokinin biosynthetic process"/>
    <property type="evidence" value="ECO:0000318"/>
    <property type="project" value="GO_Central"/>
</dbReference>
<comment type="similarity">
    <text evidence="1">Belongs to the IPP transferase family.</text>
</comment>
<dbReference type="Pfam" id="PF01715">
    <property type="entry name" value="IPPT"/>
    <property type="match status" value="1"/>
</dbReference>
<evidence type="ECO:0000313" key="7">
    <source>
        <dbReference type="Proteomes" id="UP000011115"/>
    </source>
</evidence>
<evidence type="ECO:0000256" key="4">
    <source>
        <dbReference type="ARBA" id="ARBA00022741"/>
    </source>
</evidence>
<dbReference type="InterPro" id="IPR027417">
    <property type="entry name" value="P-loop_NTPase"/>
</dbReference>
<dbReference type="GO" id="GO:0005524">
    <property type="term" value="F:ATP binding"/>
    <property type="evidence" value="ECO:0007669"/>
    <property type="project" value="UniProtKB-KW"/>
</dbReference>
<evidence type="ECO:0000256" key="2">
    <source>
        <dbReference type="ARBA" id="ARBA00022679"/>
    </source>
</evidence>
<evidence type="ECO:0000313" key="6">
    <source>
        <dbReference type="EnsemblPlants" id="PGSC0003DMT400094882"/>
    </source>
</evidence>
<dbReference type="PANTHER" id="PTHR11088:SF73">
    <property type="entry name" value="PHOSPHORIBULOKINASE_URIDINE KINASE DOMAIN-CONTAINING PROTEIN"/>
    <property type="match status" value="1"/>
</dbReference>
<keyword evidence="4" id="KW-0547">Nucleotide-binding</keyword>
<dbReference type="InParanoid" id="M1DV32"/>
<keyword evidence="7" id="KW-1185">Reference proteome</keyword>
<keyword evidence="3" id="KW-0203">Cytokinin biosynthesis</keyword>
<proteinExistence type="inferred from homology"/>
<accession>M1DV32</accession>
<keyword evidence="2" id="KW-0808">Transferase</keyword>
<dbReference type="Gene3D" id="3.40.50.300">
    <property type="entry name" value="P-loop containing nucleotide triphosphate hydrolases"/>
    <property type="match status" value="1"/>
</dbReference>
<dbReference type="PaxDb" id="4113-PGSC0003DMT400094882"/>
<organism evidence="6 7">
    <name type="scientific">Solanum tuberosum</name>
    <name type="common">Potato</name>
    <dbReference type="NCBI Taxonomy" id="4113"/>
    <lineage>
        <taxon>Eukaryota</taxon>
        <taxon>Viridiplantae</taxon>
        <taxon>Streptophyta</taxon>
        <taxon>Embryophyta</taxon>
        <taxon>Tracheophyta</taxon>
        <taxon>Spermatophyta</taxon>
        <taxon>Magnoliopsida</taxon>
        <taxon>eudicotyledons</taxon>
        <taxon>Gunneridae</taxon>
        <taxon>Pentapetalae</taxon>
        <taxon>asterids</taxon>
        <taxon>lamiids</taxon>
        <taxon>Solanales</taxon>
        <taxon>Solanaceae</taxon>
        <taxon>Solanoideae</taxon>
        <taxon>Solaneae</taxon>
        <taxon>Solanum</taxon>
    </lineage>
</organism>
<dbReference type="AlphaFoldDB" id="M1DV32"/>
<dbReference type="GO" id="GO:0006400">
    <property type="term" value="P:tRNA modification"/>
    <property type="evidence" value="ECO:0000318"/>
    <property type="project" value="GO_Central"/>
</dbReference>
<dbReference type="PANTHER" id="PTHR11088">
    <property type="entry name" value="TRNA DIMETHYLALLYLTRANSFERASE"/>
    <property type="match status" value="1"/>
</dbReference>
<dbReference type="Proteomes" id="UP000011115">
    <property type="component" value="Unassembled WGS sequence"/>
</dbReference>
<keyword evidence="5" id="KW-0067">ATP-binding</keyword>
<evidence type="ECO:0000256" key="1">
    <source>
        <dbReference type="ARBA" id="ARBA00005842"/>
    </source>
</evidence>
<dbReference type="Gramene" id="PGSC0003DMT400094882">
    <property type="protein sequence ID" value="PGSC0003DMT400094882"/>
    <property type="gene ID" value="PGSC0003DMG400044453"/>
</dbReference>
<dbReference type="InterPro" id="IPR039657">
    <property type="entry name" value="Dimethylallyltransferase"/>
</dbReference>
<evidence type="ECO:0000256" key="3">
    <source>
        <dbReference type="ARBA" id="ARBA00022712"/>
    </source>
</evidence>
<sequence>MRVDHMVNAGKIEQNSYFTAEDFCLQAIVYIEIFLKTRRVPIIVGGSSNSYIEKLVEELLFMFKYKYDTCFIWIYVEQSILNCRVDMRVDQMVNAVEEVRKNCITDADYIKGIRRSIGVPEIDKYLREETNIDEDDESKRIILQSSIVNIKRNTRLLIFHHLDKIQRLINEKMWLVHHIISSDVFKEGKKEGVDEALRNIELKPCLDIVKRFLKNDDHNIIIEST</sequence>
<protein>
    <submittedName>
        <fullName evidence="6">ATP binding protein</fullName>
    </submittedName>
</protein>
<name>M1DV32_SOLTU</name>
<dbReference type="GO" id="GO:0005739">
    <property type="term" value="C:mitochondrion"/>
    <property type="evidence" value="ECO:0000318"/>
    <property type="project" value="GO_Central"/>
</dbReference>